<dbReference type="InterPro" id="IPR008993">
    <property type="entry name" value="TIMP-like_OB-fold"/>
</dbReference>
<dbReference type="Gene3D" id="2.40.50.780">
    <property type="match status" value="1"/>
</dbReference>
<reference evidence="3" key="1">
    <citation type="journal article" date="2015" name="Nat. Genet.">
        <title>The genome and transcriptome of the zoonotic hookworm Ancylostoma ceylanicum identify infection-specific gene families.</title>
        <authorList>
            <person name="Schwarz E.M."/>
            <person name="Hu Y."/>
            <person name="Antoshechkin I."/>
            <person name="Miller M.M."/>
            <person name="Sternberg P.W."/>
            <person name="Aroian R.V."/>
        </authorList>
    </citation>
    <scope>NUCLEOTIDE SEQUENCE</scope>
    <source>
        <strain evidence="3">HY135</strain>
    </source>
</reference>
<name>A0A016VHQ6_9BILA</name>
<evidence type="ECO:0000256" key="1">
    <source>
        <dbReference type="SAM" id="SignalP"/>
    </source>
</evidence>
<feature type="signal peptide" evidence="1">
    <location>
        <begin position="1"/>
        <end position="19"/>
    </location>
</feature>
<keyword evidence="3" id="KW-1185">Reference proteome</keyword>
<feature type="chain" id="PRO_5001489469" evidence="1">
    <location>
        <begin position="20"/>
        <end position="130"/>
    </location>
</feature>
<dbReference type="Pfam" id="PF21556">
    <property type="entry name" value="AceES-2"/>
    <property type="match status" value="1"/>
</dbReference>
<dbReference type="SUPFAM" id="SSF50242">
    <property type="entry name" value="TIMP-like"/>
    <property type="match status" value="1"/>
</dbReference>
<comment type="caution">
    <text evidence="2">The sequence shown here is derived from an EMBL/GenBank/DDBJ whole genome shotgun (WGS) entry which is preliminary data.</text>
</comment>
<organism evidence="2 3">
    <name type="scientific">Ancylostoma ceylanicum</name>
    <dbReference type="NCBI Taxonomy" id="53326"/>
    <lineage>
        <taxon>Eukaryota</taxon>
        <taxon>Metazoa</taxon>
        <taxon>Ecdysozoa</taxon>
        <taxon>Nematoda</taxon>
        <taxon>Chromadorea</taxon>
        <taxon>Rhabditida</taxon>
        <taxon>Rhabditina</taxon>
        <taxon>Rhabditomorpha</taxon>
        <taxon>Strongyloidea</taxon>
        <taxon>Ancylostomatidae</taxon>
        <taxon>Ancylostomatinae</taxon>
        <taxon>Ancylostoma</taxon>
    </lineage>
</organism>
<dbReference type="OrthoDB" id="10319844at2759"/>
<dbReference type="EMBL" id="JARK01001345">
    <property type="protein sequence ID" value="EYC27124.1"/>
    <property type="molecule type" value="Genomic_DNA"/>
</dbReference>
<protein>
    <submittedName>
        <fullName evidence="2">Uncharacterized protein</fullName>
    </submittedName>
</protein>
<dbReference type="InterPro" id="IPR049084">
    <property type="entry name" value="AceES-2"/>
</dbReference>
<evidence type="ECO:0000313" key="3">
    <source>
        <dbReference type="Proteomes" id="UP000024635"/>
    </source>
</evidence>
<proteinExistence type="predicted"/>
<dbReference type="Proteomes" id="UP000024635">
    <property type="component" value="Unassembled WGS sequence"/>
</dbReference>
<keyword evidence="1" id="KW-0732">Signal</keyword>
<sequence length="130" mass="15110">MMGTMIILLSFCLMEAVSNCPNRTHITEDDFLKALFVARVEVLSKQKKWWWWNYIDYKVSYKQFYNPLFPIDVIIPRVFPIQIGLPKKCGPTLKTGVQYVFGCLGGDSCLFVKRFDDVTEAEKALITRFI</sequence>
<gene>
    <name evidence="2" type="primary">Acey_s0009.g537</name>
    <name evidence="2" type="ORF">Y032_0009g537</name>
</gene>
<accession>A0A016VHQ6</accession>
<evidence type="ECO:0000313" key="2">
    <source>
        <dbReference type="EMBL" id="EYC27124.1"/>
    </source>
</evidence>
<dbReference type="AlphaFoldDB" id="A0A016VHQ6"/>